<gene>
    <name evidence="2" type="ORF">KEC54_20775</name>
</gene>
<sequence>MVALVLQAFGADQPIKMNHGGAHHDADGGRRLAHGVEEGGAGILYQLPAVGDPDGLERRPRRGLAIRQESDDASPFQIAD</sequence>
<dbReference type="Proteomes" id="UP001223720">
    <property type="component" value="Chromosome"/>
</dbReference>
<evidence type="ECO:0000256" key="1">
    <source>
        <dbReference type="SAM" id="MobiDB-lite"/>
    </source>
</evidence>
<accession>A0AAX3WE70</accession>
<name>A0AAX3WE70_METEX</name>
<proteinExistence type="predicted"/>
<organism evidence="2 3">
    <name type="scientific">Methylorubrum extorquens</name>
    <name type="common">Methylobacterium dichloromethanicum</name>
    <name type="synonym">Methylobacterium extorquens</name>
    <dbReference type="NCBI Taxonomy" id="408"/>
    <lineage>
        <taxon>Bacteria</taxon>
        <taxon>Pseudomonadati</taxon>
        <taxon>Pseudomonadota</taxon>
        <taxon>Alphaproteobacteria</taxon>
        <taxon>Hyphomicrobiales</taxon>
        <taxon>Methylobacteriaceae</taxon>
        <taxon>Methylorubrum</taxon>
    </lineage>
</organism>
<protein>
    <submittedName>
        <fullName evidence="2">Uncharacterized protein</fullName>
    </submittedName>
</protein>
<reference evidence="2" key="1">
    <citation type="journal article" date="2022" name="Biotechnol. Bioprocess Eng.">
        <title>Pan-genome Analysis Reveals Comparative Genomic Features of Central Metabolic Pathways in Methylorubrum extorquens.</title>
        <authorList>
            <person name="Lee G.M."/>
            <person name="Scott-Nevros Z.K."/>
            <person name="Lee S.-M."/>
            <person name="Kim D."/>
        </authorList>
    </citation>
    <scope>NUCLEOTIDE SEQUENCE</scope>
    <source>
        <strain evidence="2">ATCC 55366</strain>
    </source>
</reference>
<dbReference type="EMBL" id="CP073633">
    <property type="protein sequence ID" value="WHQ68771.1"/>
    <property type="molecule type" value="Genomic_DNA"/>
</dbReference>
<dbReference type="AlphaFoldDB" id="A0AAX3WE70"/>
<feature type="region of interest" description="Disordered" evidence="1">
    <location>
        <begin position="52"/>
        <end position="80"/>
    </location>
</feature>
<evidence type="ECO:0000313" key="2">
    <source>
        <dbReference type="EMBL" id="WHQ68771.1"/>
    </source>
</evidence>
<evidence type="ECO:0000313" key="3">
    <source>
        <dbReference type="Proteomes" id="UP001223720"/>
    </source>
</evidence>